<dbReference type="RefSeq" id="WP_132097999.1">
    <property type="nucleotide sequence ID" value="NZ_SMDA01000002.1"/>
</dbReference>
<gene>
    <name evidence="2" type="ORF">EV669_102347</name>
</gene>
<dbReference type="Proteomes" id="UP000294801">
    <property type="component" value="Unassembled WGS sequence"/>
</dbReference>
<feature type="chain" id="PRO_5045266970" evidence="1">
    <location>
        <begin position="24"/>
        <end position="67"/>
    </location>
</feature>
<keyword evidence="1" id="KW-0732">Signal</keyword>
<keyword evidence="3" id="KW-1185">Reference proteome</keyword>
<evidence type="ECO:0000313" key="3">
    <source>
        <dbReference type="Proteomes" id="UP000294801"/>
    </source>
</evidence>
<reference evidence="2 3" key="1">
    <citation type="submission" date="2019-03" db="EMBL/GenBank/DDBJ databases">
        <title>Genomic Encyclopedia of Type Strains, Phase IV (KMG-IV): sequencing the most valuable type-strain genomes for metagenomic binning, comparative biology and taxonomic classification.</title>
        <authorList>
            <person name="Goeker M."/>
        </authorList>
    </citation>
    <scope>NUCLEOTIDE SEQUENCE [LARGE SCALE GENOMIC DNA]</scope>
    <source>
        <strain evidence="2 3">DSM 18507</strain>
    </source>
</reference>
<accession>A0ABY2CZC2</accession>
<proteinExistence type="predicted"/>
<dbReference type="EMBL" id="SMDA01000002">
    <property type="protein sequence ID" value="TCW33048.1"/>
    <property type="molecule type" value="Genomic_DNA"/>
</dbReference>
<evidence type="ECO:0000256" key="1">
    <source>
        <dbReference type="SAM" id="SignalP"/>
    </source>
</evidence>
<evidence type="ECO:0000313" key="2">
    <source>
        <dbReference type="EMBL" id="TCW33048.1"/>
    </source>
</evidence>
<feature type="signal peptide" evidence="1">
    <location>
        <begin position="1"/>
        <end position="23"/>
    </location>
</feature>
<protein>
    <submittedName>
        <fullName evidence="2">Uncharacterized protein</fullName>
    </submittedName>
</protein>
<comment type="caution">
    <text evidence="2">The sequence shown here is derived from an EMBL/GenBank/DDBJ whole genome shotgun (WGS) entry which is preliminary data.</text>
</comment>
<name>A0ABY2CZC2_GULMO</name>
<sequence length="67" mass="7576">MLRTLFHSLLLTLLLGTAVPVHAEHPIPLAYQTGGPCPKVAQSYRVDDDWRVRRIMQRAPTLDDRPA</sequence>
<organism evidence="2 3">
    <name type="scientific">Gulbenkiania mobilis</name>
    <dbReference type="NCBI Taxonomy" id="397457"/>
    <lineage>
        <taxon>Bacteria</taxon>
        <taxon>Pseudomonadati</taxon>
        <taxon>Pseudomonadota</taxon>
        <taxon>Betaproteobacteria</taxon>
        <taxon>Neisseriales</taxon>
        <taxon>Chromobacteriaceae</taxon>
        <taxon>Gulbenkiania</taxon>
    </lineage>
</organism>